<evidence type="ECO:0000313" key="2">
    <source>
        <dbReference type="EMBL" id="CAF9925249.1"/>
    </source>
</evidence>
<dbReference type="Proteomes" id="UP000664521">
    <property type="component" value="Unassembled WGS sequence"/>
</dbReference>
<feature type="transmembrane region" description="Helical" evidence="1">
    <location>
        <begin position="367"/>
        <end position="391"/>
    </location>
</feature>
<protein>
    <recommendedName>
        <fullName evidence="4">Heterokaryon incompatibility domain-containing protein</fullName>
    </recommendedName>
</protein>
<dbReference type="PANTHER" id="PTHR24148">
    <property type="entry name" value="ANKYRIN REPEAT DOMAIN-CONTAINING PROTEIN 39 HOMOLOG-RELATED"/>
    <property type="match status" value="1"/>
</dbReference>
<dbReference type="PANTHER" id="PTHR24148:SF64">
    <property type="entry name" value="HETEROKARYON INCOMPATIBILITY DOMAIN-CONTAINING PROTEIN"/>
    <property type="match status" value="1"/>
</dbReference>
<dbReference type="OrthoDB" id="2157530at2759"/>
<comment type="caution">
    <text evidence="2">The sequence shown here is derived from an EMBL/GenBank/DDBJ whole genome shotgun (WGS) entry which is preliminary data.</text>
</comment>
<dbReference type="EMBL" id="CAJPDS010000038">
    <property type="protein sequence ID" value="CAF9925249.1"/>
    <property type="molecule type" value="Genomic_DNA"/>
</dbReference>
<organism evidence="2 3">
    <name type="scientific">Heterodermia speciosa</name>
    <dbReference type="NCBI Taxonomy" id="116794"/>
    <lineage>
        <taxon>Eukaryota</taxon>
        <taxon>Fungi</taxon>
        <taxon>Dikarya</taxon>
        <taxon>Ascomycota</taxon>
        <taxon>Pezizomycotina</taxon>
        <taxon>Lecanoromycetes</taxon>
        <taxon>OSLEUM clade</taxon>
        <taxon>Lecanoromycetidae</taxon>
        <taxon>Caliciales</taxon>
        <taxon>Physciaceae</taxon>
        <taxon>Heterodermia</taxon>
    </lineage>
</organism>
<sequence>MYDISITKETDELRGVESNLWDPSRPDDGLPHTTNPIWYDLFAIIRRPWFNRAWVIQELAMAPQATVMCGENKVLWDELEQVFKYLAVSGFALAFAPMALNNFLIMSHARGVARSKVTQSALHVLMRHRQTLASDPRDKVFAFGGLCSATHDDSLAMKPDYGTDFREIYTMFAVSTLLNSQNLDILSVPRVQETSLNADLPSWVPDWSVFDRTTSLQDWEGLVDKKWIVAPRYMATGLSKCKPIFSNSHTRLGLRGIIVECILHAGPECRSKLDQDDLAKTSDLSFVIHSQRVLKTWEDISACRIFWWHYPTGEKLIDVYWQTLLAGHLYESFEKTQQIFQRWDQTNQAFRCLQLVYLDRPWFLSMIIYGMSLAGGIVWFLGWMGVFNYMLNFSPQTLFKNIAWPVTNRSLFKTESGYIGIGPKLIRRGLDGDHIAFCEGGGLPLIVRPSGDEWEIIGDCYVYGWMKGEFYEMLKDDMKMMWFF</sequence>
<evidence type="ECO:0008006" key="4">
    <source>
        <dbReference type="Google" id="ProtNLM"/>
    </source>
</evidence>
<keyword evidence="3" id="KW-1185">Reference proteome</keyword>
<dbReference type="InterPro" id="IPR052895">
    <property type="entry name" value="HetReg/Transcr_Mod"/>
</dbReference>
<dbReference type="Pfam" id="PF26639">
    <property type="entry name" value="Het-6_barrel"/>
    <property type="match status" value="1"/>
</dbReference>
<dbReference type="AlphaFoldDB" id="A0A8H3FIL6"/>
<gene>
    <name evidence="2" type="ORF">HETSPECPRED_005786</name>
</gene>
<accession>A0A8H3FIL6</accession>
<name>A0A8H3FIL6_9LECA</name>
<keyword evidence="1" id="KW-0472">Membrane</keyword>
<reference evidence="2" key="1">
    <citation type="submission" date="2021-03" db="EMBL/GenBank/DDBJ databases">
        <authorList>
            <person name="Tagirdzhanova G."/>
        </authorList>
    </citation>
    <scope>NUCLEOTIDE SEQUENCE</scope>
</reference>
<evidence type="ECO:0000256" key="1">
    <source>
        <dbReference type="SAM" id="Phobius"/>
    </source>
</evidence>
<proteinExistence type="predicted"/>
<evidence type="ECO:0000313" key="3">
    <source>
        <dbReference type="Proteomes" id="UP000664521"/>
    </source>
</evidence>
<keyword evidence="1" id="KW-0812">Transmembrane</keyword>
<keyword evidence="1" id="KW-1133">Transmembrane helix</keyword>